<keyword evidence="2" id="KW-1185">Reference proteome</keyword>
<protein>
    <submittedName>
        <fullName evidence="1">Uncharacterized protein</fullName>
    </submittedName>
</protein>
<name>A0A7J8F8V6_MOLMO</name>
<organism evidence="1 2">
    <name type="scientific">Molossus molossus</name>
    <name type="common">Pallas' mastiff bat</name>
    <name type="synonym">Vespertilio molossus</name>
    <dbReference type="NCBI Taxonomy" id="27622"/>
    <lineage>
        <taxon>Eukaryota</taxon>
        <taxon>Metazoa</taxon>
        <taxon>Chordata</taxon>
        <taxon>Craniata</taxon>
        <taxon>Vertebrata</taxon>
        <taxon>Euteleostomi</taxon>
        <taxon>Mammalia</taxon>
        <taxon>Eutheria</taxon>
        <taxon>Laurasiatheria</taxon>
        <taxon>Chiroptera</taxon>
        <taxon>Yangochiroptera</taxon>
        <taxon>Molossidae</taxon>
        <taxon>Molossus</taxon>
    </lineage>
</organism>
<sequence>MPFQGQERCSYLEVNSSPPRIIFPDCNPLTFQSCLGGLWMLLINLNKVGVAHVVRGWDVDLH</sequence>
<gene>
    <name evidence="1" type="ORF">HJG59_008497</name>
</gene>
<dbReference type="EMBL" id="JACASF010000012">
    <property type="protein sequence ID" value="KAF6444187.1"/>
    <property type="molecule type" value="Genomic_DNA"/>
</dbReference>
<comment type="caution">
    <text evidence="1">The sequence shown here is derived from an EMBL/GenBank/DDBJ whole genome shotgun (WGS) entry which is preliminary data.</text>
</comment>
<evidence type="ECO:0000313" key="1">
    <source>
        <dbReference type="EMBL" id="KAF6444187.1"/>
    </source>
</evidence>
<accession>A0A7J8F8V6</accession>
<proteinExistence type="predicted"/>
<dbReference type="AlphaFoldDB" id="A0A7J8F8V6"/>
<reference evidence="1 2" key="1">
    <citation type="journal article" date="2020" name="Nature">
        <title>Six reference-quality genomes reveal evolution of bat adaptations.</title>
        <authorList>
            <person name="Jebb D."/>
            <person name="Huang Z."/>
            <person name="Pippel M."/>
            <person name="Hughes G.M."/>
            <person name="Lavrichenko K."/>
            <person name="Devanna P."/>
            <person name="Winkler S."/>
            <person name="Jermiin L.S."/>
            <person name="Skirmuntt E.C."/>
            <person name="Katzourakis A."/>
            <person name="Burkitt-Gray L."/>
            <person name="Ray D.A."/>
            <person name="Sullivan K.A.M."/>
            <person name="Roscito J.G."/>
            <person name="Kirilenko B.M."/>
            <person name="Davalos L.M."/>
            <person name="Corthals A.P."/>
            <person name="Power M.L."/>
            <person name="Jones G."/>
            <person name="Ransome R.D."/>
            <person name="Dechmann D.K.N."/>
            <person name="Locatelli A.G."/>
            <person name="Puechmaille S.J."/>
            <person name="Fedrigo O."/>
            <person name="Jarvis E.D."/>
            <person name="Hiller M."/>
            <person name="Vernes S.C."/>
            <person name="Myers E.W."/>
            <person name="Teeling E.C."/>
        </authorList>
    </citation>
    <scope>NUCLEOTIDE SEQUENCE [LARGE SCALE GENOMIC DNA]</scope>
    <source>
        <strain evidence="1">MMolMol1</strain>
        <tissue evidence="1">Muscle</tissue>
    </source>
</reference>
<evidence type="ECO:0000313" key="2">
    <source>
        <dbReference type="Proteomes" id="UP000550707"/>
    </source>
</evidence>
<dbReference type="Proteomes" id="UP000550707">
    <property type="component" value="Unassembled WGS sequence"/>
</dbReference>